<dbReference type="PANTHER" id="PTHR21310:SF55">
    <property type="entry name" value="AMINOGLYCOSIDE PHOSPHOTRANSFERASE DOMAIN-CONTAINING PROTEIN"/>
    <property type="match status" value="1"/>
</dbReference>
<feature type="domain" description="Aminoglycoside phosphotransferase" evidence="1">
    <location>
        <begin position="67"/>
        <end position="148"/>
    </location>
</feature>
<dbReference type="Pfam" id="PF01636">
    <property type="entry name" value="APH"/>
    <property type="match status" value="1"/>
</dbReference>
<dbReference type="OrthoDB" id="2906425at2759"/>
<keyword evidence="3" id="KW-1185">Reference proteome</keyword>
<evidence type="ECO:0000313" key="3">
    <source>
        <dbReference type="Proteomes" id="UP000235672"/>
    </source>
</evidence>
<sequence>MPHAPVSILMTRLLGLQTLHINDPGMDKSLGNERICSITGGAIRSIRVPNHTIGPRETPQEFHDYLLAPARNPFDSEAEFEEKLRCARKLQSLQRPGVKFTHGDFKHHNILVDEEGHITGFLDWEAAGWYPEFWEYTTALGFLPKDFWWYKFLMEAGAQQYLEESECEKALTNLTADSWSW</sequence>
<gene>
    <name evidence="2" type="ORF">NA56DRAFT_754478</name>
</gene>
<dbReference type="InterPro" id="IPR011009">
    <property type="entry name" value="Kinase-like_dom_sf"/>
</dbReference>
<dbReference type="Proteomes" id="UP000235672">
    <property type="component" value="Unassembled WGS sequence"/>
</dbReference>
<reference evidence="2 3" key="1">
    <citation type="submission" date="2016-05" db="EMBL/GenBank/DDBJ databases">
        <title>A degradative enzymes factory behind the ericoid mycorrhizal symbiosis.</title>
        <authorList>
            <consortium name="DOE Joint Genome Institute"/>
            <person name="Martino E."/>
            <person name="Morin E."/>
            <person name="Grelet G."/>
            <person name="Kuo A."/>
            <person name="Kohler A."/>
            <person name="Daghino S."/>
            <person name="Barry K."/>
            <person name="Choi C."/>
            <person name="Cichocki N."/>
            <person name="Clum A."/>
            <person name="Copeland A."/>
            <person name="Hainaut M."/>
            <person name="Haridas S."/>
            <person name="Labutti K."/>
            <person name="Lindquist E."/>
            <person name="Lipzen A."/>
            <person name="Khouja H.-R."/>
            <person name="Murat C."/>
            <person name="Ohm R."/>
            <person name="Olson A."/>
            <person name="Spatafora J."/>
            <person name="Veneault-Fourrey C."/>
            <person name="Henrissat B."/>
            <person name="Grigoriev I."/>
            <person name="Martin F."/>
            <person name="Perotto S."/>
        </authorList>
    </citation>
    <scope>NUCLEOTIDE SEQUENCE [LARGE SCALE GENOMIC DNA]</scope>
    <source>
        <strain evidence="2 3">UAMH 7357</strain>
    </source>
</reference>
<dbReference type="AlphaFoldDB" id="A0A2J6PLC4"/>
<dbReference type="EMBL" id="KZ613518">
    <property type="protein sequence ID" value="PMD14824.1"/>
    <property type="molecule type" value="Genomic_DNA"/>
</dbReference>
<name>A0A2J6PLC4_9HELO</name>
<dbReference type="STRING" id="1745343.A0A2J6PLC4"/>
<dbReference type="PANTHER" id="PTHR21310">
    <property type="entry name" value="AMINOGLYCOSIDE PHOSPHOTRANSFERASE-RELATED-RELATED"/>
    <property type="match status" value="1"/>
</dbReference>
<protein>
    <recommendedName>
        <fullName evidence="1">Aminoglycoside phosphotransferase domain-containing protein</fullName>
    </recommendedName>
</protein>
<dbReference type="Gene3D" id="3.90.1200.10">
    <property type="match status" value="1"/>
</dbReference>
<dbReference type="InterPro" id="IPR051678">
    <property type="entry name" value="AGP_Transferase"/>
</dbReference>
<dbReference type="SUPFAM" id="SSF56112">
    <property type="entry name" value="Protein kinase-like (PK-like)"/>
    <property type="match status" value="1"/>
</dbReference>
<proteinExistence type="predicted"/>
<evidence type="ECO:0000313" key="2">
    <source>
        <dbReference type="EMBL" id="PMD14824.1"/>
    </source>
</evidence>
<accession>A0A2J6PLC4</accession>
<organism evidence="2 3">
    <name type="scientific">Hyaloscypha hepaticicola</name>
    <dbReference type="NCBI Taxonomy" id="2082293"/>
    <lineage>
        <taxon>Eukaryota</taxon>
        <taxon>Fungi</taxon>
        <taxon>Dikarya</taxon>
        <taxon>Ascomycota</taxon>
        <taxon>Pezizomycotina</taxon>
        <taxon>Leotiomycetes</taxon>
        <taxon>Helotiales</taxon>
        <taxon>Hyaloscyphaceae</taxon>
        <taxon>Hyaloscypha</taxon>
    </lineage>
</organism>
<evidence type="ECO:0000259" key="1">
    <source>
        <dbReference type="Pfam" id="PF01636"/>
    </source>
</evidence>
<dbReference type="InterPro" id="IPR002575">
    <property type="entry name" value="Aminoglycoside_PTrfase"/>
</dbReference>